<dbReference type="PIRSF" id="PIRSF006181">
    <property type="entry name" value="EbsC_YbaK"/>
    <property type="match status" value="1"/>
</dbReference>
<dbReference type="PANTHER" id="PTHR30411">
    <property type="entry name" value="CYTOPLASMIC PROTEIN"/>
    <property type="match status" value="1"/>
</dbReference>
<evidence type="ECO:0000259" key="5">
    <source>
        <dbReference type="Pfam" id="PF04073"/>
    </source>
</evidence>
<dbReference type="GO" id="GO:0006412">
    <property type="term" value="P:translation"/>
    <property type="evidence" value="ECO:0007669"/>
    <property type="project" value="UniProtKB-KW"/>
</dbReference>
<dbReference type="EMBL" id="JWMF01000004">
    <property type="protein sequence ID" value="KJY51753.1"/>
    <property type="molecule type" value="Genomic_DNA"/>
</dbReference>
<evidence type="ECO:0000313" key="7">
    <source>
        <dbReference type="Proteomes" id="UP000033567"/>
    </source>
</evidence>
<dbReference type="AlphaFoldDB" id="A0A0F4L0I4"/>
<dbReference type="PATRIC" id="fig|1684.5.peg.598"/>
<dbReference type="Gene3D" id="3.90.960.10">
    <property type="entry name" value="YbaK/aminoacyl-tRNA synthetase-associated domain"/>
    <property type="match status" value="1"/>
</dbReference>
<evidence type="ECO:0000256" key="1">
    <source>
        <dbReference type="ARBA" id="ARBA00009798"/>
    </source>
</evidence>
<evidence type="ECO:0000256" key="2">
    <source>
        <dbReference type="ARBA" id="ARBA00022917"/>
    </source>
</evidence>
<dbReference type="InterPro" id="IPR007214">
    <property type="entry name" value="YbaK/aa-tRNA-synth-assoc-dom"/>
</dbReference>
<keyword evidence="2 4" id="KW-0648">Protein biosynthesis</keyword>
<comment type="caution">
    <text evidence="6">The sequence shown here is derived from an EMBL/GenBank/DDBJ whole genome shotgun (WGS) entry which is preliminary data.</text>
</comment>
<dbReference type="RefSeq" id="WP_045935223.1">
    <property type="nucleotide sequence ID" value="NZ_KQ033885.1"/>
</dbReference>
<dbReference type="Proteomes" id="UP000033567">
    <property type="component" value="Unassembled WGS sequence"/>
</dbReference>
<evidence type="ECO:0000256" key="3">
    <source>
        <dbReference type="ARBA" id="ARBA00023239"/>
    </source>
</evidence>
<dbReference type="SUPFAM" id="SSF55826">
    <property type="entry name" value="YbaK/ProRS associated domain"/>
    <property type="match status" value="1"/>
</dbReference>
<dbReference type="NCBIfam" id="TIGR00011">
    <property type="entry name" value="YbaK_EbsC"/>
    <property type="match status" value="1"/>
</dbReference>
<dbReference type="InterPro" id="IPR004369">
    <property type="entry name" value="Prolyl-tRNA_editing_YbaK/EbsC"/>
</dbReference>
<evidence type="ECO:0000313" key="6">
    <source>
        <dbReference type="EMBL" id="KJY51753.1"/>
    </source>
</evidence>
<dbReference type="Pfam" id="PF04073">
    <property type="entry name" value="tRNA_edit"/>
    <property type="match status" value="1"/>
</dbReference>
<feature type="domain" description="YbaK/aminoacyl-tRNA synthetase-associated" evidence="5">
    <location>
        <begin position="45"/>
        <end position="156"/>
    </location>
</feature>
<reference evidence="6 7" key="1">
    <citation type="submission" date="2014-12" db="EMBL/GenBank/DDBJ databases">
        <title>Comparative genomics of the lactic acid bacteria isolated from the honey bee gut.</title>
        <authorList>
            <person name="Ellegaard K.M."/>
            <person name="Tamarit D."/>
            <person name="Javelind E."/>
            <person name="Olofsson T."/>
            <person name="Andersson S.G."/>
            <person name="Vasquez A."/>
        </authorList>
    </citation>
    <scope>NUCLEOTIDE SEQUENCE [LARGE SCALE GENOMIC DNA]</scope>
    <source>
        <strain evidence="6 7">Bin7</strain>
    </source>
</reference>
<comment type="similarity">
    <text evidence="1 4">Belongs to the prolyl-tRNA editing family. YbaK/EbsC subfamily.</text>
</comment>
<organism evidence="6 7">
    <name type="scientific">Bifidobacterium mellis</name>
    <dbReference type="NCBI Taxonomy" id="1293823"/>
    <lineage>
        <taxon>Bacteria</taxon>
        <taxon>Bacillati</taxon>
        <taxon>Actinomycetota</taxon>
        <taxon>Actinomycetes</taxon>
        <taxon>Bifidobacteriales</taxon>
        <taxon>Bifidobacteriaceae</taxon>
        <taxon>Bifidobacterium</taxon>
    </lineage>
</organism>
<dbReference type="EC" id="4.2.-.-" evidence="4"/>
<proteinExistence type="inferred from homology"/>
<name>A0A0F4L0I4_9BIFI</name>
<sequence length="168" mass="18038">MSKKKRADSDAATPAMAQLERLGVPFTIHEYHHNADHMDQGYGIEAAKKLGLDPRTVYKTLMADTGKERVIGIVPVTGHLNLKHLAAAVGAKKARMADKAQAERESGYVLGGISPFGQRTAHITVLDQGALEFDTIMVSGGKRGISLGLDPRDLIRVLKAKTAPLATD</sequence>
<evidence type="ECO:0000256" key="4">
    <source>
        <dbReference type="PIRNR" id="PIRNR006181"/>
    </source>
</evidence>
<keyword evidence="7" id="KW-1185">Reference proteome</keyword>
<gene>
    <name evidence="6" type="ORF">JF70_05670</name>
</gene>
<dbReference type="PANTHER" id="PTHR30411:SF0">
    <property type="entry name" value="CYS-TRNA(PRO)_CYS-TRNA(CYS) DEACYLASE YBAK"/>
    <property type="match status" value="1"/>
</dbReference>
<keyword evidence="3 4" id="KW-0456">Lyase</keyword>
<dbReference type="GO" id="GO:0016829">
    <property type="term" value="F:lyase activity"/>
    <property type="evidence" value="ECO:0007669"/>
    <property type="project" value="UniProtKB-KW"/>
</dbReference>
<accession>A0A0F4L0I4</accession>
<protein>
    <recommendedName>
        <fullName evidence="4">Cys-tRNA(Pro)/Cys-tRNA(Cys) deacylase</fullName>
        <ecNumber evidence="4">4.2.-.-</ecNumber>
    </recommendedName>
</protein>
<dbReference type="CDD" id="cd00002">
    <property type="entry name" value="YbaK_deacylase"/>
    <property type="match status" value="1"/>
</dbReference>
<dbReference type="GO" id="GO:0002161">
    <property type="term" value="F:aminoacyl-tRNA deacylase activity"/>
    <property type="evidence" value="ECO:0007669"/>
    <property type="project" value="InterPro"/>
</dbReference>
<dbReference type="InterPro" id="IPR036754">
    <property type="entry name" value="YbaK/aa-tRNA-synt-asso_dom_sf"/>
</dbReference>